<reference evidence="1 2" key="1">
    <citation type="submission" date="2016-12" db="EMBL/GenBank/DDBJ databases">
        <authorList>
            <person name="Song W.-J."/>
            <person name="Kurnit D.M."/>
        </authorList>
    </citation>
    <scope>NUCLEOTIDE SEQUENCE [LARGE SCALE GENOMIC DNA]</scope>
    <source>
        <strain evidence="1 2">STM7296</strain>
    </source>
</reference>
<protein>
    <submittedName>
        <fullName evidence="1">Uncharacterized protein</fullName>
    </submittedName>
</protein>
<evidence type="ECO:0000313" key="1">
    <source>
        <dbReference type="EMBL" id="SIT46564.1"/>
    </source>
</evidence>
<proteinExistence type="predicted"/>
<name>A0A1N7SH04_9BURK</name>
<dbReference type="AlphaFoldDB" id="A0A1N7SH04"/>
<dbReference type="EMBL" id="CYGX02000067">
    <property type="protein sequence ID" value="SIT46564.1"/>
    <property type="molecule type" value="Genomic_DNA"/>
</dbReference>
<evidence type="ECO:0000313" key="2">
    <source>
        <dbReference type="Proteomes" id="UP000187012"/>
    </source>
</evidence>
<sequence>MASASRGTEHRRHLTGSFHIIRMATMYYVLERSIRRSEDGSTVTRPALACSIFRNEMVTPAPEYATLDGLILDWRSSCKT</sequence>
<gene>
    <name evidence="1" type="ORF">BN2475_670019</name>
</gene>
<accession>A0A1N7SH04</accession>
<dbReference type="STRING" id="1247936.BN2475_670019"/>
<keyword evidence="2" id="KW-1185">Reference proteome</keyword>
<dbReference type="Proteomes" id="UP000187012">
    <property type="component" value="Unassembled WGS sequence"/>
</dbReference>
<organism evidence="1 2">
    <name type="scientific">Paraburkholderia ribeironis</name>
    <dbReference type="NCBI Taxonomy" id="1247936"/>
    <lineage>
        <taxon>Bacteria</taxon>
        <taxon>Pseudomonadati</taxon>
        <taxon>Pseudomonadota</taxon>
        <taxon>Betaproteobacteria</taxon>
        <taxon>Burkholderiales</taxon>
        <taxon>Burkholderiaceae</taxon>
        <taxon>Paraburkholderia</taxon>
    </lineage>
</organism>